<dbReference type="EC" id="2.7.11.1" evidence="3"/>
<evidence type="ECO:0000256" key="14">
    <source>
        <dbReference type="PROSITE-ProRule" id="PRU10141"/>
    </source>
</evidence>
<evidence type="ECO:0000256" key="4">
    <source>
        <dbReference type="ARBA" id="ARBA00022490"/>
    </source>
</evidence>
<dbReference type="RefSeq" id="XP_018026216.1">
    <property type="nucleotide sequence ID" value="XM_018170727.2"/>
</dbReference>
<feature type="region of interest" description="Disordered" evidence="15">
    <location>
        <begin position="959"/>
        <end position="997"/>
    </location>
</feature>
<keyword evidence="13" id="KW-0440">LIM domain</keyword>
<proteinExistence type="inferred from homology"/>
<sequence length="1109" mass="121422">MAESAGLPPELRPTCRMLLRGKGSVDRTASLPKLESFDNSHDSSFSRTCSVRLPGDRNSRVFRPTDLTTGELLGKGFFGQAFKVTHKVTGEVFVLKELYRVDEAAQKAFLKEVALLRSVSHPNVLQFCGIVYQNGSLHLITEHIAGGTLQSIIRESTDESLPYKRRMAFTRDIAAGMDYLHLRGIIHRDLNSLNCLVRANDSVVVADFGLARILRERNWSVERKKFVAKTGAINGGKGASPGQGLKKARKKRYTVVGNPYWMAPEMITGNKYDEKVDIFSFGIIMCELISRVDADPDVMPRLHNFGLDVFEFRAQHCYECPEALWRIAFLCCSLDPDHRPSFSQILQWLDALVLDATVGRTKSQSLLQEIETFEEGIQLESSGSSSSPECGVSSEASTPDPATARPMLPFLRTISETLPCKTALANGSSSDVIPLAAEESLSSSNHIGSSEVIPPQSGDSSSSPNHFSFSEVIPLQSGDSSSSLNHIGSSEDIPPLNIDSSSHSHHISSSATDSSGMINPQTFPISLENLPPNICCSEITSLNSEDEISDAIRGCSFENFSQHTSNSIRLADETDNTASFPKKRNENNCDHSSPKSLKETMNASRTANKPSDSLLCNSAHSHGKILEENNQIGHAVSTMYHGHDLVLDSCSPVLMNKITQHNPLRCSRGEDTGDGHRLFCSSTGNRSISAITNQPSAECSINSVISSDFSLAVPIKSNTVDHSATCGSEMSRCLPSSSCRVSDDSRDVPPLEITSRDFSRSSDSDQSATYCMPCQEFPFLSNDLHSNEINERLSKKGYGEIDWYHSKDNVSTTANSSPRHYKSVYSYRSIFSSSDSIRTSSSSLKNLSSISSPNKNCCRLALSNLNLADRSLEIDELPSYKQHHLTYLSDASNRAARGLRSHRRAQRASRTLTESNLEGLSLFACNQRTCAAENESREASLHSTGTESLNILAVNKQANESDSPGFSRSLLHDAQESHNKTERCRNSSENHSVDGRQSLNVGIASVSTGLRLDEAVKCPHKNESFRNNQHSASNSSFVKSSHCLPSACKDQVHINGCGVCQDLEQPPSESKVILQNPQSSVGDASVCRHSAKLLYNTAKFQKPTSHAHY</sequence>
<dbReference type="InterPro" id="IPR017441">
    <property type="entry name" value="Protein_kinase_ATP_BS"/>
</dbReference>
<gene>
    <name evidence="18" type="primary">LOC108681676</name>
</gene>
<dbReference type="InterPro" id="IPR050940">
    <property type="entry name" value="Actin_reg-Ser/Thr_kinase"/>
</dbReference>
<feature type="domain" description="Protein kinase" evidence="16">
    <location>
        <begin position="67"/>
        <end position="353"/>
    </location>
</feature>
<accession>A0A8B7PLE1</accession>
<evidence type="ECO:0000256" key="3">
    <source>
        <dbReference type="ARBA" id="ARBA00012513"/>
    </source>
</evidence>
<feature type="compositionally biased region" description="Polar residues" evidence="15">
    <location>
        <begin position="477"/>
        <end position="488"/>
    </location>
</feature>
<feature type="compositionally biased region" description="Polar residues" evidence="15">
    <location>
        <begin position="599"/>
        <end position="613"/>
    </location>
</feature>
<evidence type="ECO:0000256" key="1">
    <source>
        <dbReference type="ARBA" id="ARBA00004496"/>
    </source>
</evidence>
<evidence type="ECO:0000256" key="2">
    <source>
        <dbReference type="ARBA" id="ARBA00005843"/>
    </source>
</evidence>
<dbReference type="KEGG" id="hazt:108681676"/>
<feature type="region of interest" description="Disordered" evidence="15">
    <location>
        <begin position="445"/>
        <end position="522"/>
    </location>
</feature>
<keyword evidence="7" id="KW-0479">Metal-binding</keyword>
<dbReference type="AlphaFoldDB" id="A0A8B7PLE1"/>
<feature type="region of interest" description="Disordered" evidence="15">
    <location>
        <begin position="377"/>
        <end position="405"/>
    </location>
</feature>
<evidence type="ECO:0000313" key="18">
    <source>
        <dbReference type="RefSeq" id="XP_018026216.1"/>
    </source>
</evidence>
<dbReference type="InterPro" id="IPR011009">
    <property type="entry name" value="Kinase-like_dom_sf"/>
</dbReference>
<keyword evidence="8" id="KW-0677">Repeat</keyword>
<evidence type="ECO:0000256" key="8">
    <source>
        <dbReference type="ARBA" id="ARBA00022737"/>
    </source>
</evidence>
<dbReference type="GO" id="GO:0005737">
    <property type="term" value="C:cytoplasm"/>
    <property type="evidence" value="ECO:0007669"/>
    <property type="project" value="UniProtKB-SubCell"/>
</dbReference>
<feature type="binding site" evidence="14">
    <location>
        <position position="96"/>
    </location>
    <ligand>
        <name>ATP</name>
        <dbReference type="ChEBI" id="CHEBI:30616"/>
    </ligand>
</feature>
<dbReference type="GeneID" id="108681676"/>
<feature type="compositionally biased region" description="Low complexity" evidence="15">
    <location>
        <begin position="457"/>
        <end position="470"/>
    </location>
</feature>
<reference evidence="18" key="1">
    <citation type="submission" date="2025-08" db="UniProtKB">
        <authorList>
            <consortium name="RefSeq"/>
        </authorList>
    </citation>
    <scope>IDENTIFICATION</scope>
    <source>
        <tissue evidence="18">Whole organism</tissue>
    </source>
</reference>
<dbReference type="Gene3D" id="3.30.200.20">
    <property type="entry name" value="Phosphorylase Kinase, domain 1"/>
    <property type="match status" value="1"/>
</dbReference>
<dbReference type="GO" id="GO:0005634">
    <property type="term" value="C:nucleus"/>
    <property type="evidence" value="ECO:0007669"/>
    <property type="project" value="TreeGrafter"/>
</dbReference>
<feature type="region of interest" description="Disordered" evidence="15">
    <location>
        <begin position="578"/>
        <end position="613"/>
    </location>
</feature>
<evidence type="ECO:0000256" key="12">
    <source>
        <dbReference type="ARBA" id="ARBA00022840"/>
    </source>
</evidence>
<evidence type="ECO:0000313" key="17">
    <source>
        <dbReference type="Proteomes" id="UP000694843"/>
    </source>
</evidence>
<comment type="subcellular location">
    <subcellularLocation>
        <location evidence="1">Cytoplasm</location>
    </subcellularLocation>
</comment>
<dbReference type="GO" id="GO:0030036">
    <property type="term" value="P:actin cytoskeleton organization"/>
    <property type="evidence" value="ECO:0007669"/>
    <property type="project" value="TreeGrafter"/>
</dbReference>
<dbReference type="GO" id="GO:0005524">
    <property type="term" value="F:ATP binding"/>
    <property type="evidence" value="ECO:0007669"/>
    <property type="project" value="UniProtKB-UniRule"/>
</dbReference>
<dbReference type="PANTHER" id="PTHR46485:SF4">
    <property type="entry name" value="LIM DOMAIN KINASE 1"/>
    <property type="match status" value="1"/>
</dbReference>
<keyword evidence="10 18" id="KW-0418">Kinase</keyword>
<dbReference type="PROSITE" id="PS00107">
    <property type="entry name" value="PROTEIN_KINASE_ATP"/>
    <property type="match status" value="1"/>
</dbReference>
<feature type="compositionally biased region" description="Basic and acidic residues" evidence="15">
    <location>
        <begin position="583"/>
        <end position="598"/>
    </location>
</feature>
<keyword evidence="4" id="KW-0963">Cytoplasm</keyword>
<keyword evidence="5" id="KW-0723">Serine/threonine-protein kinase</keyword>
<feature type="compositionally biased region" description="Low complexity" evidence="15">
    <location>
        <begin position="377"/>
        <end position="397"/>
    </location>
</feature>
<keyword evidence="12 14" id="KW-0067">ATP-binding</keyword>
<dbReference type="Pfam" id="PF00069">
    <property type="entry name" value="Pkinase"/>
    <property type="match status" value="1"/>
</dbReference>
<keyword evidence="17" id="KW-1185">Reference proteome</keyword>
<dbReference type="OrthoDB" id="20134at2759"/>
<dbReference type="PROSITE" id="PS50011">
    <property type="entry name" value="PROTEIN_KINASE_DOM"/>
    <property type="match status" value="1"/>
</dbReference>
<feature type="compositionally biased region" description="Basic and acidic residues" evidence="15">
    <location>
        <begin position="970"/>
        <end position="994"/>
    </location>
</feature>
<dbReference type="FunFam" id="3.30.200.20:FF:000038">
    <property type="entry name" value="LIM domain kinase 2"/>
    <property type="match status" value="1"/>
</dbReference>
<keyword evidence="9 14" id="KW-0547">Nucleotide-binding</keyword>
<protein>
    <recommendedName>
        <fullName evidence="3">non-specific serine/threonine protein kinase</fullName>
        <ecNumber evidence="3">2.7.11.1</ecNumber>
    </recommendedName>
</protein>
<dbReference type="Gene3D" id="1.10.510.10">
    <property type="entry name" value="Transferase(Phosphotransferase) domain 1"/>
    <property type="match status" value="1"/>
</dbReference>
<dbReference type="PANTHER" id="PTHR46485">
    <property type="entry name" value="LIM DOMAIN KINASE 1"/>
    <property type="match status" value="1"/>
</dbReference>
<evidence type="ECO:0000256" key="7">
    <source>
        <dbReference type="ARBA" id="ARBA00022723"/>
    </source>
</evidence>
<name>A0A8B7PLE1_HYAAZ</name>
<dbReference type="InterPro" id="IPR000719">
    <property type="entry name" value="Prot_kinase_dom"/>
</dbReference>
<evidence type="ECO:0000256" key="13">
    <source>
        <dbReference type="ARBA" id="ARBA00023038"/>
    </source>
</evidence>
<keyword evidence="6" id="KW-0808">Transferase</keyword>
<evidence type="ECO:0000256" key="9">
    <source>
        <dbReference type="ARBA" id="ARBA00022741"/>
    </source>
</evidence>
<evidence type="ECO:0000256" key="11">
    <source>
        <dbReference type="ARBA" id="ARBA00022833"/>
    </source>
</evidence>
<organism evidence="17 18">
    <name type="scientific">Hyalella azteca</name>
    <name type="common">Amphipod</name>
    <dbReference type="NCBI Taxonomy" id="294128"/>
    <lineage>
        <taxon>Eukaryota</taxon>
        <taxon>Metazoa</taxon>
        <taxon>Ecdysozoa</taxon>
        <taxon>Arthropoda</taxon>
        <taxon>Crustacea</taxon>
        <taxon>Multicrustacea</taxon>
        <taxon>Malacostraca</taxon>
        <taxon>Eumalacostraca</taxon>
        <taxon>Peracarida</taxon>
        <taxon>Amphipoda</taxon>
        <taxon>Senticaudata</taxon>
        <taxon>Talitrida</taxon>
        <taxon>Talitroidea</taxon>
        <taxon>Hyalellidae</taxon>
        <taxon>Hyalella</taxon>
    </lineage>
</organism>
<evidence type="ECO:0000256" key="10">
    <source>
        <dbReference type="ARBA" id="ARBA00022777"/>
    </source>
</evidence>
<dbReference type="Proteomes" id="UP000694843">
    <property type="component" value="Unplaced"/>
</dbReference>
<dbReference type="CTD" id="3984"/>
<keyword evidence="11" id="KW-0862">Zinc</keyword>
<evidence type="ECO:0000256" key="5">
    <source>
        <dbReference type="ARBA" id="ARBA00022527"/>
    </source>
</evidence>
<comment type="similarity">
    <text evidence="2">Belongs to the protein kinase superfamily. TKL Ser/Thr protein kinase family.</text>
</comment>
<dbReference type="GO" id="GO:0046872">
    <property type="term" value="F:metal ion binding"/>
    <property type="evidence" value="ECO:0007669"/>
    <property type="project" value="UniProtKB-KW"/>
</dbReference>
<dbReference type="GO" id="GO:0004674">
    <property type="term" value="F:protein serine/threonine kinase activity"/>
    <property type="evidence" value="ECO:0007669"/>
    <property type="project" value="UniProtKB-KW"/>
</dbReference>
<evidence type="ECO:0000259" key="16">
    <source>
        <dbReference type="PROSITE" id="PS50011"/>
    </source>
</evidence>
<dbReference type="SUPFAM" id="SSF56112">
    <property type="entry name" value="Protein kinase-like (PK-like)"/>
    <property type="match status" value="1"/>
</dbReference>
<evidence type="ECO:0000256" key="6">
    <source>
        <dbReference type="ARBA" id="ARBA00022679"/>
    </source>
</evidence>
<evidence type="ECO:0000256" key="15">
    <source>
        <dbReference type="SAM" id="MobiDB-lite"/>
    </source>
</evidence>